<feature type="compositionally biased region" description="Basic and acidic residues" evidence="1">
    <location>
        <begin position="34"/>
        <end position="43"/>
    </location>
</feature>
<evidence type="ECO:0000313" key="3">
    <source>
        <dbReference type="Proteomes" id="UP000316331"/>
    </source>
</evidence>
<evidence type="ECO:0000313" key="2">
    <source>
        <dbReference type="EMBL" id="TQM33274.1"/>
    </source>
</evidence>
<dbReference type="RefSeq" id="WP_141811067.1">
    <property type="nucleotide sequence ID" value="NZ_VFPG01000001.1"/>
</dbReference>
<sequence>MITTTDRVIDRCVTVSRSHDPAAMGSGWTSEATSDDRAGDFGVHHRPTPRPCPEQRRLLEAIRVAAEHLASAPGYTGEERRRAQALLGDAVAQSRSAAEIFDIDPTLTDESNLTAHHVDLLIELLGQLPAKLDAACPEPNDPRRTHGAAALAQQWAEAIALASAIRARVNQMLQELPRPDWASPVGQHRISRQRLARNVALIAEAVDLLRAAVGSAVAVDVPHPQARAVARLVDTLDTLVEDLRAENPH</sequence>
<protein>
    <submittedName>
        <fullName evidence="2">Uncharacterized protein</fullName>
    </submittedName>
</protein>
<dbReference type="AlphaFoldDB" id="A0A543FHT9"/>
<dbReference type="Proteomes" id="UP000316331">
    <property type="component" value="Unassembled WGS sequence"/>
</dbReference>
<dbReference type="OrthoDB" id="9923776at2"/>
<dbReference type="EMBL" id="VFPG01000001">
    <property type="protein sequence ID" value="TQM33274.1"/>
    <property type="molecule type" value="Genomic_DNA"/>
</dbReference>
<accession>A0A543FHT9</accession>
<feature type="region of interest" description="Disordered" evidence="1">
    <location>
        <begin position="19"/>
        <end position="52"/>
    </location>
</feature>
<proteinExistence type="predicted"/>
<evidence type="ECO:0000256" key="1">
    <source>
        <dbReference type="SAM" id="MobiDB-lite"/>
    </source>
</evidence>
<keyword evidence="3" id="KW-1185">Reference proteome</keyword>
<reference evidence="2 3" key="1">
    <citation type="submission" date="2019-06" db="EMBL/GenBank/DDBJ databases">
        <title>Sequencing the genomes of 1000 actinobacteria strains.</title>
        <authorList>
            <person name="Klenk H.-P."/>
        </authorList>
    </citation>
    <scope>NUCLEOTIDE SEQUENCE [LARGE SCALE GENOMIC DNA]</scope>
    <source>
        <strain evidence="2 3">DSM 103495</strain>
    </source>
</reference>
<organism evidence="2 3">
    <name type="scientific">Nocardia bhagyanarayanae</name>
    <dbReference type="NCBI Taxonomy" id="1215925"/>
    <lineage>
        <taxon>Bacteria</taxon>
        <taxon>Bacillati</taxon>
        <taxon>Actinomycetota</taxon>
        <taxon>Actinomycetes</taxon>
        <taxon>Mycobacteriales</taxon>
        <taxon>Nocardiaceae</taxon>
        <taxon>Nocardia</taxon>
    </lineage>
</organism>
<name>A0A543FHT9_9NOCA</name>
<gene>
    <name evidence="2" type="ORF">FB390_4997</name>
</gene>
<comment type="caution">
    <text evidence="2">The sequence shown here is derived from an EMBL/GenBank/DDBJ whole genome shotgun (WGS) entry which is preliminary data.</text>
</comment>